<dbReference type="Proteomes" id="UP000231912">
    <property type="component" value="Unassembled WGS sequence"/>
</dbReference>
<protein>
    <submittedName>
        <fullName evidence="1">Uncharacterized protein</fullName>
    </submittedName>
</protein>
<organism evidence="1 2">
    <name type="scientific">Leptospira wolffii</name>
    <dbReference type="NCBI Taxonomy" id="409998"/>
    <lineage>
        <taxon>Bacteria</taxon>
        <taxon>Pseudomonadati</taxon>
        <taxon>Spirochaetota</taxon>
        <taxon>Spirochaetia</taxon>
        <taxon>Leptospirales</taxon>
        <taxon>Leptospiraceae</taxon>
        <taxon>Leptospira</taxon>
    </lineage>
</organism>
<comment type="caution">
    <text evidence="1">The sequence shown here is derived from an EMBL/GenBank/DDBJ whole genome shotgun (WGS) entry which is preliminary data.</text>
</comment>
<gene>
    <name evidence="1" type="ORF">CH371_00250</name>
</gene>
<evidence type="ECO:0000313" key="2">
    <source>
        <dbReference type="Proteomes" id="UP000231912"/>
    </source>
</evidence>
<reference evidence="1 2" key="1">
    <citation type="submission" date="2017-07" db="EMBL/GenBank/DDBJ databases">
        <title>Leptospira spp. isolated from tropical soils.</title>
        <authorList>
            <person name="Thibeaux R."/>
            <person name="Iraola G."/>
            <person name="Ferres I."/>
            <person name="Bierque E."/>
            <person name="Girault D."/>
            <person name="Soupe-Gilbert M.-E."/>
            <person name="Picardeau M."/>
            <person name="Goarant C."/>
        </authorList>
    </citation>
    <scope>NUCLEOTIDE SEQUENCE [LARGE SCALE GENOMIC DNA]</scope>
    <source>
        <strain evidence="1 2">FH2-C-A2</strain>
    </source>
</reference>
<sequence length="197" mass="21904">MLVGCSSVGEIRITRDDFKNITLLNLDLIHETQETETSGIVSKSFQGYFEYSRELGPTEKKPIKVRVGLSVGASSENFSPKGFLRIDESTFPLELTDISGNVLSGVSTGTAYGTTYGTTNGFVDYSKPNYNSRVTTVSTYNYKRLTGNFLLPRELEKNILTCDKLIYRIYVGDSSYTFSVDSSDLDTLKDFLVSRGQ</sequence>
<dbReference type="EMBL" id="NPDT01000001">
    <property type="protein sequence ID" value="PJZ66584.1"/>
    <property type="molecule type" value="Genomic_DNA"/>
</dbReference>
<name>A0A2M9ZDX7_9LEPT</name>
<proteinExistence type="predicted"/>
<evidence type="ECO:0000313" key="1">
    <source>
        <dbReference type="EMBL" id="PJZ66584.1"/>
    </source>
</evidence>
<accession>A0A2M9ZDX7</accession>
<dbReference type="AlphaFoldDB" id="A0A2M9ZDX7"/>